<sequence length="1165" mass="127211">MMRHYFINRYLRWCCLSIALLSSAHVMNAQGHLYADAKRTNSLSPQAKRSLHEVLSEIQAHFKVSFVYESTVIDGKEIVGKITYSNNLEKTLSAVLAPVGLKYRKINKSTYSIVPTSTSPGIRKETDTVKTNSSDSDLVLEAYTEQTRNSNPDTDIAILVNGRVTDENDSAIPGANILIKGTAVGTTTDTDGRFSLEVPDAAAILVVSFIGFVSQEIVVGNQTNIAIALKPDVQQLGEVVVVGYGTQKKASLTGAISSVSAKEISAQPVVNVGQALQGRIAGVSVTNNGAPGEAPIIRVRGVGTINNANPLFVVDGFPTSDLNSFNPKDIESVDVLKDASAAAIYGSRASNGVVLITTKSGSLNKKLTVNFDSYYGVEQAWRKLDLLNTNQYIDFATELMTNADIYKNETNGSDPDVVVGSGVPDRIELGGLDQPINSQTSQTFRQTNTDWQDEMFRTGRIQQHKVELSGGSAASKMFASFGYFEQEGIMLGTGYQRGDVRLNTDHNVSKRVKVGQNFYVAYDERKVEQQSGGRTQLQHMFRSSPYFPVYNPDNFGGFFGAQSVDGSDPENPVRIALQDQQNQQRLKILGNAYVDVKIFDFLTYRFKAGVDYVAYTQRSHSAAYNTGGYSNRAAALVNQNRQDFTSVLLTNQLTFDKSFGKHSINATVVAEQQTNKFSQITGAGENAISNDIYQPVGLSKISFNGDKSESALISYIGRVNYEYAGKYLLGASFRRDGSSRFSPANRWGNFPAVSAGWRISEEPFLVNNDIVSDLKLRASYGVTGNNSSGDYAWISTISSNQIYQIGGAAVTGYTIRALANSNLTWESTYMTNIGLDMGVLNNQLTLSVEYFNNKTKDMIISRPIPLSFGYDVNPFDNVGEVENKGVEVELGYEKSSGNLTFGVSGNISFIKNEVLSLGEKGTTIAQGDWYGDNLTLTKVGEPIGYFNGYVVDGIFQEGEAHPMQPNARAGDIRFKDVTGDGILNAEDKMNVGHFLPDFSYGVNFSANWKGFDAALFLQGVSGNEIYSIVKYDLEGMTRLFNAGTAVLDRWTPENPNTNVPRAISGDPNQNARASDRFVENGSYFRIKNLTLGYNFSSPGSFTAGAVTRLRIYTTMQNLLTITKYKSGYDPEIGNRNLSTNGLTAGIDYGQFPQARSIVVGIQVGF</sequence>
<dbReference type="PROSITE" id="PS52016">
    <property type="entry name" value="TONB_DEPENDENT_REC_3"/>
    <property type="match status" value="1"/>
</dbReference>
<keyword evidence="5 9" id="KW-0798">TonB box</keyword>
<evidence type="ECO:0000256" key="2">
    <source>
        <dbReference type="ARBA" id="ARBA00022448"/>
    </source>
</evidence>
<keyword evidence="2 8" id="KW-0813">Transport</keyword>
<evidence type="ECO:0000256" key="9">
    <source>
        <dbReference type="RuleBase" id="RU003357"/>
    </source>
</evidence>
<dbReference type="Pfam" id="PF00593">
    <property type="entry name" value="TonB_dep_Rec_b-barrel"/>
    <property type="match status" value="1"/>
</dbReference>
<dbReference type="InterPro" id="IPR012910">
    <property type="entry name" value="Plug_dom"/>
</dbReference>
<keyword evidence="10" id="KW-0732">Signal</keyword>
<dbReference type="Gene3D" id="2.40.170.20">
    <property type="entry name" value="TonB-dependent receptor, beta-barrel domain"/>
    <property type="match status" value="1"/>
</dbReference>
<keyword evidence="7 8" id="KW-0998">Cell outer membrane</keyword>
<reference evidence="14" key="1">
    <citation type="journal article" date="2019" name="Int. J. Syst. Evol. Microbiol.">
        <title>The Global Catalogue of Microorganisms (GCM) 10K type strain sequencing project: providing services to taxonomists for standard genome sequencing and annotation.</title>
        <authorList>
            <consortium name="The Broad Institute Genomics Platform"/>
            <consortium name="The Broad Institute Genome Sequencing Center for Infectious Disease"/>
            <person name="Wu L."/>
            <person name="Ma J."/>
        </authorList>
    </citation>
    <scope>NUCLEOTIDE SEQUENCE [LARGE SCALE GENOMIC DNA]</scope>
    <source>
        <strain evidence="14">CCUG 58938</strain>
    </source>
</reference>
<evidence type="ECO:0000256" key="10">
    <source>
        <dbReference type="SAM" id="SignalP"/>
    </source>
</evidence>
<feature type="domain" description="TonB-dependent receptor-like beta-barrel" evidence="11">
    <location>
        <begin position="546"/>
        <end position="1107"/>
    </location>
</feature>
<evidence type="ECO:0000313" key="14">
    <source>
        <dbReference type="Proteomes" id="UP001597112"/>
    </source>
</evidence>
<evidence type="ECO:0000256" key="3">
    <source>
        <dbReference type="ARBA" id="ARBA00022452"/>
    </source>
</evidence>
<evidence type="ECO:0000256" key="7">
    <source>
        <dbReference type="ARBA" id="ARBA00023237"/>
    </source>
</evidence>
<feature type="chain" id="PRO_5046440057" evidence="10">
    <location>
        <begin position="30"/>
        <end position="1165"/>
    </location>
</feature>
<keyword evidence="4 8" id="KW-0812">Transmembrane</keyword>
<name>A0ABW3JXL6_9BACT</name>
<dbReference type="SUPFAM" id="SSF56935">
    <property type="entry name" value="Porins"/>
    <property type="match status" value="1"/>
</dbReference>
<evidence type="ECO:0000256" key="8">
    <source>
        <dbReference type="PROSITE-ProRule" id="PRU01360"/>
    </source>
</evidence>
<feature type="signal peptide" evidence="10">
    <location>
        <begin position="1"/>
        <end position="29"/>
    </location>
</feature>
<comment type="similarity">
    <text evidence="8 9">Belongs to the TonB-dependent receptor family.</text>
</comment>
<dbReference type="SUPFAM" id="SSF49464">
    <property type="entry name" value="Carboxypeptidase regulatory domain-like"/>
    <property type="match status" value="1"/>
</dbReference>
<evidence type="ECO:0000256" key="1">
    <source>
        <dbReference type="ARBA" id="ARBA00004571"/>
    </source>
</evidence>
<dbReference type="InterPro" id="IPR036942">
    <property type="entry name" value="Beta-barrel_TonB_sf"/>
</dbReference>
<dbReference type="NCBIfam" id="TIGR04057">
    <property type="entry name" value="SusC_RagA_signa"/>
    <property type="match status" value="1"/>
</dbReference>
<evidence type="ECO:0000259" key="12">
    <source>
        <dbReference type="Pfam" id="PF07715"/>
    </source>
</evidence>
<keyword evidence="14" id="KW-1185">Reference proteome</keyword>
<organism evidence="13 14">
    <name type="scientific">Ohtaekwangia kribbensis</name>
    <dbReference type="NCBI Taxonomy" id="688913"/>
    <lineage>
        <taxon>Bacteria</taxon>
        <taxon>Pseudomonadati</taxon>
        <taxon>Bacteroidota</taxon>
        <taxon>Cytophagia</taxon>
        <taxon>Cytophagales</taxon>
        <taxon>Fulvivirgaceae</taxon>
        <taxon>Ohtaekwangia</taxon>
    </lineage>
</organism>
<protein>
    <submittedName>
        <fullName evidence="13">SusC/RagA family TonB-linked outer membrane protein</fullName>
    </submittedName>
</protein>
<dbReference type="RefSeq" id="WP_377573234.1">
    <property type="nucleotide sequence ID" value="NZ_JBHTKA010000001.1"/>
</dbReference>
<dbReference type="Proteomes" id="UP001597112">
    <property type="component" value="Unassembled WGS sequence"/>
</dbReference>
<evidence type="ECO:0000259" key="11">
    <source>
        <dbReference type="Pfam" id="PF00593"/>
    </source>
</evidence>
<dbReference type="EMBL" id="JBHTKA010000001">
    <property type="protein sequence ID" value="MFD0997738.1"/>
    <property type="molecule type" value="Genomic_DNA"/>
</dbReference>
<comment type="caution">
    <text evidence="13">The sequence shown here is derived from an EMBL/GenBank/DDBJ whole genome shotgun (WGS) entry which is preliminary data.</text>
</comment>
<dbReference type="InterPro" id="IPR039426">
    <property type="entry name" value="TonB-dep_rcpt-like"/>
</dbReference>
<dbReference type="InterPro" id="IPR023997">
    <property type="entry name" value="TonB-dep_OMP_SusC/RagA_CS"/>
</dbReference>
<gene>
    <name evidence="13" type="ORF">ACFQ21_00405</name>
</gene>
<dbReference type="Gene3D" id="2.170.130.10">
    <property type="entry name" value="TonB-dependent receptor, plug domain"/>
    <property type="match status" value="1"/>
</dbReference>
<accession>A0ABW3JXL6</accession>
<evidence type="ECO:0000256" key="6">
    <source>
        <dbReference type="ARBA" id="ARBA00023136"/>
    </source>
</evidence>
<dbReference type="InterPro" id="IPR037066">
    <property type="entry name" value="Plug_dom_sf"/>
</dbReference>
<evidence type="ECO:0000256" key="4">
    <source>
        <dbReference type="ARBA" id="ARBA00022692"/>
    </source>
</evidence>
<keyword evidence="6 8" id="KW-0472">Membrane</keyword>
<dbReference type="Pfam" id="PF07715">
    <property type="entry name" value="Plug"/>
    <property type="match status" value="1"/>
</dbReference>
<comment type="subcellular location">
    <subcellularLocation>
        <location evidence="1 8">Cell outer membrane</location>
        <topology evidence="1 8">Multi-pass membrane protein</topology>
    </subcellularLocation>
</comment>
<dbReference type="InterPro" id="IPR000531">
    <property type="entry name" value="Beta-barrel_TonB"/>
</dbReference>
<evidence type="ECO:0000256" key="5">
    <source>
        <dbReference type="ARBA" id="ARBA00023077"/>
    </source>
</evidence>
<dbReference type="NCBIfam" id="TIGR04056">
    <property type="entry name" value="OMP_RagA_SusC"/>
    <property type="match status" value="1"/>
</dbReference>
<keyword evidence="3 8" id="KW-1134">Transmembrane beta strand</keyword>
<dbReference type="InterPro" id="IPR008969">
    <property type="entry name" value="CarboxyPept-like_regulatory"/>
</dbReference>
<evidence type="ECO:0000313" key="13">
    <source>
        <dbReference type="EMBL" id="MFD0997738.1"/>
    </source>
</evidence>
<feature type="domain" description="TonB-dependent receptor plug" evidence="12">
    <location>
        <begin position="249"/>
        <end position="353"/>
    </location>
</feature>
<dbReference type="InterPro" id="IPR023996">
    <property type="entry name" value="TonB-dep_OMP_SusC/RagA"/>
</dbReference>
<proteinExistence type="inferred from homology"/>
<dbReference type="Pfam" id="PF13715">
    <property type="entry name" value="CarbopepD_reg_2"/>
    <property type="match status" value="1"/>
</dbReference>
<dbReference type="Gene3D" id="2.60.40.1120">
    <property type="entry name" value="Carboxypeptidase-like, regulatory domain"/>
    <property type="match status" value="1"/>
</dbReference>